<evidence type="ECO:0000313" key="1">
    <source>
        <dbReference type="EMBL" id="KAG5285743.1"/>
    </source>
</evidence>
<organism evidence="1 2">
    <name type="scientific">Alosa alosa</name>
    <name type="common">allis shad</name>
    <dbReference type="NCBI Taxonomy" id="278164"/>
    <lineage>
        <taxon>Eukaryota</taxon>
        <taxon>Metazoa</taxon>
        <taxon>Chordata</taxon>
        <taxon>Craniata</taxon>
        <taxon>Vertebrata</taxon>
        <taxon>Euteleostomi</taxon>
        <taxon>Actinopterygii</taxon>
        <taxon>Neopterygii</taxon>
        <taxon>Teleostei</taxon>
        <taxon>Clupei</taxon>
        <taxon>Clupeiformes</taxon>
        <taxon>Clupeoidei</taxon>
        <taxon>Clupeidae</taxon>
        <taxon>Alosa</taxon>
    </lineage>
</organism>
<name>A0AAV6HEF5_9TELE</name>
<dbReference type="AlphaFoldDB" id="A0AAV6HEF5"/>
<proteinExistence type="predicted"/>
<sequence length="62" mass="7594">MYWCAILEELDYLCHLCRLQITPEHPRSCIQSIEKSFLHPVQLDLKHHHWYQDQHTVHILFV</sequence>
<reference evidence="1 2" key="1">
    <citation type="submission" date="2020-10" db="EMBL/GenBank/DDBJ databases">
        <title>Chromosome-scale genome assembly of the Allis shad, Alosa alosa.</title>
        <authorList>
            <person name="Margot Z."/>
            <person name="Christophe K."/>
            <person name="Cabau C."/>
            <person name="Louis A."/>
            <person name="Berthelot C."/>
            <person name="Parey E."/>
            <person name="Roest Crollius H."/>
            <person name="Montfort J."/>
            <person name="Robinson-Rechavi M."/>
            <person name="Bucao C."/>
            <person name="Bouchez O."/>
            <person name="Gislard M."/>
            <person name="Lluch J."/>
            <person name="Milhes M."/>
            <person name="Lampietro C."/>
            <person name="Lopez Roques C."/>
            <person name="Donnadieu C."/>
            <person name="Braasch I."/>
            <person name="Desvignes T."/>
            <person name="Postlethwait J."/>
            <person name="Bobe J."/>
            <person name="Guiguen Y."/>
        </authorList>
    </citation>
    <scope>NUCLEOTIDE SEQUENCE [LARGE SCALE GENOMIC DNA]</scope>
    <source>
        <strain evidence="1">M-15738</strain>
        <tissue evidence="1">Blood</tissue>
    </source>
</reference>
<gene>
    <name evidence="1" type="ORF">AALO_G00006920</name>
</gene>
<evidence type="ECO:0000313" key="2">
    <source>
        <dbReference type="Proteomes" id="UP000823561"/>
    </source>
</evidence>
<feature type="non-terminal residue" evidence="1">
    <location>
        <position position="62"/>
    </location>
</feature>
<comment type="caution">
    <text evidence="1">The sequence shown here is derived from an EMBL/GenBank/DDBJ whole genome shotgun (WGS) entry which is preliminary data.</text>
</comment>
<keyword evidence="2" id="KW-1185">Reference proteome</keyword>
<dbReference type="Proteomes" id="UP000823561">
    <property type="component" value="Chromosome 1"/>
</dbReference>
<accession>A0AAV6HEF5</accession>
<protein>
    <submittedName>
        <fullName evidence="1">Uncharacterized protein</fullName>
    </submittedName>
</protein>
<dbReference type="EMBL" id="JADWDJ010000001">
    <property type="protein sequence ID" value="KAG5285743.1"/>
    <property type="molecule type" value="Genomic_DNA"/>
</dbReference>